<dbReference type="EMBL" id="QTSX02006557">
    <property type="protein sequence ID" value="KAJ9053112.1"/>
    <property type="molecule type" value="Genomic_DNA"/>
</dbReference>
<sequence length="139" mass="15508">MIGGQQPKPQTRLWWAKLGHSTGRDNFGACPYSTPILDEKMVKGSALKPEHRDQAHQIERQAAASQISTLKIRSSIVSQTMVSHIKNNLSAGAFLNAQRYINHRKPRYSTAMGTLKRFAGIQICNRNGVNQEHQGCPEL</sequence>
<accession>A0ACC2RSY5</accession>
<evidence type="ECO:0000313" key="1">
    <source>
        <dbReference type="EMBL" id="KAJ9053112.1"/>
    </source>
</evidence>
<protein>
    <submittedName>
        <fullName evidence="1">Uncharacterized protein</fullName>
    </submittedName>
</protein>
<comment type="caution">
    <text evidence="1">The sequence shown here is derived from an EMBL/GenBank/DDBJ whole genome shotgun (WGS) entry which is preliminary data.</text>
</comment>
<dbReference type="Proteomes" id="UP001165960">
    <property type="component" value="Unassembled WGS sequence"/>
</dbReference>
<keyword evidence="2" id="KW-1185">Reference proteome</keyword>
<reference evidence="1" key="1">
    <citation type="submission" date="2022-04" db="EMBL/GenBank/DDBJ databases">
        <title>Genome of the entomopathogenic fungus Entomophthora muscae.</title>
        <authorList>
            <person name="Elya C."/>
            <person name="Lovett B.R."/>
            <person name="Lee E."/>
            <person name="Macias A.M."/>
            <person name="Hajek A.E."/>
            <person name="De Bivort B.L."/>
            <person name="Kasson M.T."/>
            <person name="De Fine Licht H.H."/>
            <person name="Stajich J.E."/>
        </authorList>
    </citation>
    <scope>NUCLEOTIDE SEQUENCE</scope>
    <source>
        <strain evidence="1">Berkeley</strain>
    </source>
</reference>
<name>A0ACC2RSY5_9FUNG</name>
<evidence type="ECO:0000313" key="2">
    <source>
        <dbReference type="Proteomes" id="UP001165960"/>
    </source>
</evidence>
<proteinExistence type="predicted"/>
<organism evidence="1 2">
    <name type="scientific">Entomophthora muscae</name>
    <dbReference type="NCBI Taxonomy" id="34485"/>
    <lineage>
        <taxon>Eukaryota</taxon>
        <taxon>Fungi</taxon>
        <taxon>Fungi incertae sedis</taxon>
        <taxon>Zoopagomycota</taxon>
        <taxon>Entomophthoromycotina</taxon>
        <taxon>Entomophthoromycetes</taxon>
        <taxon>Entomophthorales</taxon>
        <taxon>Entomophthoraceae</taxon>
        <taxon>Entomophthora</taxon>
    </lineage>
</organism>
<gene>
    <name evidence="1" type="ORF">DSO57_1027455</name>
</gene>